<keyword evidence="1" id="KW-0732">Signal</keyword>
<evidence type="ECO:0000313" key="3">
    <source>
        <dbReference type="Proteomes" id="UP001228581"/>
    </source>
</evidence>
<dbReference type="RefSeq" id="WP_314002608.1">
    <property type="nucleotide sequence ID" value="NZ_JASJOT010000030.1"/>
</dbReference>
<organism evidence="2 3">
    <name type="scientific">Xanthocytophaga flava</name>
    <dbReference type="NCBI Taxonomy" id="3048013"/>
    <lineage>
        <taxon>Bacteria</taxon>
        <taxon>Pseudomonadati</taxon>
        <taxon>Bacteroidota</taxon>
        <taxon>Cytophagia</taxon>
        <taxon>Cytophagales</taxon>
        <taxon>Rhodocytophagaceae</taxon>
        <taxon>Xanthocytophaga</taxon>
    </lineage>
</organism>
<sequence>MRILYWLPLLLPFTAFAQLGVCNLDSLVEKHPYRREIEKQVLLKSRSFKDSAMAYGNKLYNYREKHYYTTLAEARRESDSLNAIQERMQQFMDSISTEIPAFRQRKINQLRADIRLDCYTYASYRGIFLFQQKGVVYTSPDVKDYTNELVNFLQDKYLYTLVNGRLQRMGVP</sequence>
<evidence type="ECO:0000256" key="1">
    <source>
        <dbReference type="SAM" id="SignalP"/>
    </source>
</evidence>
<comment type="caution">
    <text evidence="2">The sequence shown here is derived from an EMBL/GenBank/DDBJ whole genome shotgun (WGS) entry which is preliminary data.</text>
</comment>
<dbReference type="InterPro" id="IPR024930">
    <property type="entry name" value="Skp_dom_sf"/>
</dbReference>
<reference evidence="2 3" key="1">
    <citation type="submission" date="2023-05" db="EMBL/GenBank/DDBJ databases">
        <authorList>
            <person name="Zhang X."/>
        </authorList>
    </citation>
    <scope>NUCLEOTIDE SEQUENCE [LARGE SCALE GENOMIC DNA]</scope>
    <source>
        <strain evidence="2 3">DM2B3-1</strain>
    </source>
</reference>
<dbReference type="EMBL" id="JASJOT010000030">
    <property type="protein sequence ID" value="MDJ1497210.1"/>
    <property type="molecule type" value="Genomic_DNA"/>
</dbReference>
<keyword evidence="3" id="KW-1185">Reference proteome</keyword>
<feature type="signal peptide" evidence="1">
    <location>
        <begin position="1"/>
        <end position="17"/>
    </location>
</feature>
<evidence type="ECO:0000313" key="2">
    <source>
        <dbReference type="EMBL" id="MDJ1497210.1"/>
    </source>
</evidence>
<proteinExistence type="predicted"/>
<feature type="chain" id="PRO_5046746937" evidence="1">
    <location>
        <begin position="18"/>
        <end position="172"/>
    </location>
</feature>
<dbReference type="Gene3D" id="3.30.910.20">
    <property type="entry name" value="Skp domain"/>
    <property type="match status" value="1"/>
</dbReference>
<accession>A0ABT7CW98</accession>
<gene>
    <name evidence="2" type="ORF">QNI19_30005</name>
</gene>
<name>A0ABT7CW98_9BACT</name>
<dbReference type="Proteomes" id="UP001228581">
    <property type="component" value="Unassembled WGS sequence"/>
</dbReference>
<protein>
    <submittedName>
        <fullName evidence="2">Uncharacterized protein</fullName>
    </submittedName>
</protein>